<protein>
    <submittedName>
        <fullName evidence="1">Ankyrin</fullName>
    </submittedName>
</protein>
<reference evidence="1" key="1">
    <citation type="journal article" date="2020" name="Stud. Mycol.">
        <title>101 Dothideomycetes genomes: a test case for predicting lifestyles and emergence of pathogens.</title>
        <authorList>
            <person name="Haridas S."/>
            <person name="Albert R."/>
            <person name="Binder M."/>
            <person name="Bloem J."/>
            <person name="Labutti K."/>
            <person name="Salamov A."/>
            <person name="Andreopoulos B."/>
            <person name="Baker S."/>
            <person name="Barry K."/>
            <person name="Bills G."/>
            <person name="Bluhm B."/>
            <person name="Cannon C."/>
            <person name="Castanera R."/>
            <person name="Culley D."/>
            <person name="Daum C."/>
            <person name="Ezra D."/>
            <person name="Gonzalez J."/>
            <person name="Henrissat B."/>
            <person name="Kuo A."/>
            <person name="Liang C."/>
            <person name="Lipzen A."/>
            <person name="Lutzoni F."/>
            <person name="Magnuson J."/>
            <person name="Mondo S."/>
            <person name="Nolan M."/>
            <person name="Ohm R."/>
            <person name="Pangilinan J."/>
            <person name="Park H.-J."/>
            <person name="Ramirez L."/>
            <person name="Alfaro M."/>
            <person name="Sun H."/>
            <person name="Tritt A."/>
            <person name="Yoshinaga Y."/>
            <person name="Zwiers L.-H."/>
            <person name="Turgeon B."/>
            <person name="Goodwin S."/>
            <person name="Spatafora J."/>
            <person name="Crous P."/>
            <person name="Grigoriev I."/>
        </authorList>
    </citation>
    <scope>NUCLEOTIDE SEQUENCE</scope>
    <source>
        <strain evidence="1">CBS 269.34</strain>
    </source>
</reference>
<dbReference type="OrthoDB" id="4937259at2759"/>
<accession>A0A6A6QNE0</accession>
<organism evidence="1 2">
    <name type="scientific">Lophium mytilinum</name>
    <dbReference type="NCBI Taxonomy" id="390894"/>
    <lineage>
        <taxon>Eukaryota</taxon>
        <taxon>Fungi</taxon>
        <taxon>Dikarya</taxon>
        <taxon>Ascomycota</taxon>
        <taxon>Pezizomycotina</taxon>
        <taxon>Dothideomycetes</taxon>
        <taxon>Pleosporomycetidae</taxon>
        <taxon>Mytilinidiales</taxon>
        <taxon>Mytilinidiaceae</taxon>
        <taxon>Lophium</taxon>
    </lineage>
</organism>
<evidence type="ECO:0000313" key="2">
    <source>
        <dbReference type="Proteomes" id="UP000799750"/>
    </source>
</evidence>
<dbReference type="EMBL" id="MU004192">
    <property type="protein sequence ID" value="KAF2493626.1"/>
    <property type="molecule type" value="Genomic_DNA"/>
</dbReference>
<dbReference type="Gene3D" id="1.25.40.20">
    <property type="entry name" value="Ankyrin repeat-containing domain"/>
    <property type="match status" value="1"/>
</dbReference>
<dbReference type="PANTHER" id="PTHR24198:SF165">
    <property type="entry name" value="ANKYRIN REPEAT-CONTAINING PROTEIN-RELATED"/>
    <property type="match status" value="1"/>
</dbReference>
<name>A0A6A6QNE0_9PEZI</name>
<evidence type="ECO:0000313" key="1">
    <source>
        <dbReference type="EMBL" id="KAF2493626.1"/>
    </source>
</evidence>
<dbReference type="Proteomes" id="UP000799750">
    <property type="component" value="Unassembled WGS sequence"/>
</dbReference>
<dbReference type="AlphaFoldDB" id="A0A6A6QNE0"/>
<dbReference type="SUPFAM" id="SSF48403">
    <property type="entry name" value="Ankyrin repeat"/>
    <property type="match status" value="1"/>
</dbReference>
<keyword evidence="2" id="KW-1185">Reference proteome</keyword>
<gene>
    <name evidence="1" type="ORF">BU16DRAFT_583682</name>
</gene>
<proteinExistence type="predicted"/>
<sequence length="595" mass="68240">MALHTIPNEILLEISKLLLDSDLNNLIRTHSEIHVFLQPELHKRAVRDRTDCERSGNRWVRHRFPTVFVASRETWPDACDCEPFPAMIWAMRQQNRRLTQYLLDHNASGKSENGYWQAIPWLIEIMESADSSDSDYYTDTLLSLLQHAQRLAKDRNILSSQVTDLLQYWLGYFGIQGETDDKVWGFGACPDRDRIWDNCYEVGSREIETLELLLELGANPMHLSNSNIRWPYDTSTQAVLASPVPHVFRAQSPRLLTVLINNGVDLSWASDAGNILCHAVDNFHLPMVKTLLEAGMDPNDGQAGDSISPLNRTLEALGQGHIVDRRMIAEILLQHGANPNIPYVEKDYPIHKVVAHPAKNFSLMSPNGFALLLSLCEDLNVLNRKGKTALHIVMEAKDSWKRAYGIIPYPALLMEAGADPTARDISGNTPLECFLEKTNFGIGNFLAYGKPSGWGYQDTYRRLHFWLHHALKLNRLDLIPAQVVYDQARSEHVLKKFPREVPCPFSGLQSHIRSQTVKLFLDVKFALESSSRKDDAITEQFSEFWDMYRDEITLYTPGQDGLKWNVRRKYVRECQSSWKAEQWKKWREGEGWKEL</sequence>
<dbReference type="PANTHER" id="PTHR24198">
    <property type="entry name" value="ANKYRIN REPEAT AND PROTEIN KINASE DOMAIN-CONTAINING PROTEIN"/>
    <property type="match status" value="1"/>
</dbReference>
<dbReference type="InterPro" id="IPR036770">
    <property type="entry name" value="Ankyrin_rpt-contain_sf"/>
</dbReference>